<evidence type="ECO:0000256" key="3">
    <source>
        <dbReference type="PIRSR" id="PIRSR603782-1"/>
    </source>
</evidence>
<feature type="binding site" evidence="3">
    <location>
        <position position="75"/>
    </location>
    <ligand>
        <name>Cu cation</name>
        <dbReference type="ChEBI" id="CHEBI:23378"/>
    </ligand>
</feature>
<keyword evidence="4" id="KW-1015">Disulfide bond</keyword>
<evidence type="ECO:0000313" key="7">
    <source>
        <dbReference type="Proteomes" id="UP000000639"/>
    </source>
</evidence>
<feature type="binding site" evidence="3">
    <location>
        <position position="79"/>
    </location>
    <ligand>
        <name>Cu cation</name>
        <dbReference type="ChEBI" id="CHEBI:23378"/>
    </ligand>
</feature>
<dbReference type="InterPro" id="IPR013766">
    <property type="entry name" value="Thioredoxin_domain"/>
</dbReference>
<gene>
    <name evidence="6" type="ordered locus">Ping_0109</name>
</gene>
<dbReference type="GO" id="GO:0046872">
    <property type="term" value="F:metal ion binding"/>
    <property type="evidence" value="ECO:0007669"/>
    <property type="project" value="UniProtKB-KW"/>
</dbReference>
<dbReference type="CDD" id="cd02968">
    <property type="entry name" value="SCO"/>
    <property type="match status" value="1"/>
</dbReference>
<dbReference type="RefSeq" id="WP_011768542.1">
    <property type="nucleotide sequence ID" value="NC_008709.1"/>
</dbReference>
<dbReference type="AlphaFoldDB" id="A1SR68"/>
<dbReference type="eggNOG" id="COG1999">
    <property type="taxonomic scope" value="Bacteria"/>
</dbReference>
<evidence type="ECO:0000313" key="6">
    <source>
        <dbReference type="EMBL" id="ABM01983.1"/>
    </source>
</evidence>
<dbReference type="InterPro" id="IPR003782">
    <property type="entry name" value="SCO1/SenC"/>
</dbReference>
<dbReference type="Gene3D" id="3.40.30.10">
    <property type="entry name" value="Glutaredoxin"/>
    <property type="match status" value="1"/>
</dbReference>
<keyword evidence="3" id="KW-0479">Metal-binding</keyword>
<dbReference type="OrthoDB" id="9790194at2"/>
<feature type="domain" description="Thioredoxin" evidence="5">
    <location>
        <begin position="37"/>
        <end position="192"/>
    </location>
</feature>
<comment type="similarity">
    <text evidence="1">Belongs to the SCO1/2 family.</text>
</comment>
<dbReference type="KEGG" id="pin:Ping_0109"/>
<name>A1SR68_PSYIN</name>
<dbReference type="HOGENOM" id="CLU_050131_3_2_6"/>
<feature type="disulfide bond" description="Redox-active" evidence="4">
    <location>
        <begin position="75"/>
        <end position="79"/>
    </location>
</feature>
<dbReference type="PANTHER" id="PTHR12151:SF25">
    <property type="entry name" value="LINALOOL DEHYDRATASE_ISOMERASE DOMAIN-CONTAINING PROTEIN"/>
    <property type="match status" value="1"/>
</dbReference>
<dbReference type="STRING" id="357804.Ping_0109"/>
<evidence type="ECO:0000256" key="1">
    <source>
        <dbReference type="ARBA" id="ARBA00010996"/>
    </source>
</evidence>
<evidence type="ECO:0000259" key="5">
    <source>
        <dbReference type="PROSITE" id="PS51352"/>
    </source>
</evidence>
<dbReference type="EMBL" id="CP000510">
    <property type="protein sequence ID" value="ABM01983.1"/>
    <property type="molecule type" value="Genomic_DNA"/>
</dbReference>
<keyword evidence="2 3" id="KW-0186">Copper</keyword>
<evidence type="ECO:0000256" key="4">
    <source>
        <dbReference type="PIRSR" id="PIRSR603782-2"/>
    </source>
</evidence>
<dbReference type="PROSITE" id="PS51352">
    <property type="entry name" value="THIOREDOXIN_2"/>
    <property type="match status" value="1"/>
</dbReference>
<dbReference type="Proteomes" id="UP000000639">
    <property type="component" value="Chromosome"/>
</dbReference>
<organism evidence="6 7">
    <name type="scientific">Psychromonas ingrahamii (strain DSM 17664 / CCUG 51855 / 37)</name>
    <dbReference type="NCBI Taxonomy" id="357804"/>
    <lineage>
        <taxon>Bacteria</taxon>
        <taxon>Pseudomonadati</taxon>
        <taxon>Pseudomonadota</taxon>
        <taxon>Gammaproteobacteria</taxon>
        <taxon>Alteromonadales</taxon>
        <taxon>Psychromonadaceae</taxon>
        <taxon>Psychromonas</taxon>
    </lineage>
</organism>
<accession>A1SR68</accession>
<protein>
    <submittedName>
        <fullName evidence="6">Electron transport protein SCO1/SenC</fullName>
    </submittedName>
</protein>
<reference evidence="6 7" key="1">
    <citation type="submission" date="2007-01" db="EMBL/GenBank/DDBJ databases">
        <title>Complete sequence of Psychromonas ingrahamii 37.</title>
        <authorList>
            <consortium name="US DOE Joint Genome Institute"/>
            <person name="Copeland A."/>
            <person name="Lucas S."/>
            <person name="Lapidus A."/>
            <person name="Barry K."/>
            <person name="Detter J.C."/>
            <person name="Glavina del Rio T."/>
            <person name="Hammon N."/>
            <person name="Israni S."/>
            <person name="Dalin E."/>
            <person name="Tice H."/>
            <person name="Pitluck S."/>
            <person name="Thompson L.S."/>
            <person name="Brettin T."/>
            <person name="Bruce D."/>
            <person name="Han C."/>
            <person name="Tapia R."/>
            <person name="Schmutz J."/>
            <person name="Larimer F."/>
            <person name="Land M."/>
            <person name="Hauser L."/>
            <person name="Kyrpides N."/>
            <person name="Ivanova N."/>
            <person name="Staley J."/>
            <person name="Richardson P."/>
        </authorList>
    </citation>
    <scope>NUCLEOTIDE SEQUENCE [LARGE SCALE GENOMIC DNA]</scope>
    <source>
        <strain evidence="6 7">37</strain>
    </source>
</reference>
<dbReference type="Pfam" id="PF02630">
    <property type="entry name" value="SCO1-SenC"/>
    <property type="match status" value="1"/>
</dbReference>
<sequence length="212" mass="24320">MKKILLFIMPFFLLFFLLLGRAQFKNDLTQNESLILFKEGKSLIDFSFDVAGGEHFTNQDLQGKWTLFFIGYTFCPDICPTTLAHLDSVYPKLTAQPYDDIQIVFVSVDPNRDKAEELAEYVHYFNSEFIGVTSTHKQLWPVVQNLGLIYSIVDQGVGDPYYLVDHSASIVLINPKGEHHASFQATINAEGIFSVKMDLMVENIHQMYKNWH</sequence>
<proteinExistence type="inferred from homology"/>
<dbReference type="InterPro" id="IPR036249">
    <property type="entry name" value="Thioredoxin-like_sf"/>
</dbReference>
<feature type="binding site" evidence="3">
    <location>
        <position position="166"/>
    </location>
    <ligand>
        <name>Cu cation</name>
        <dbReference type="ChEBI" id="CHEBI:23378"/>
    </ligand>
</feature>
<dbReference type="PANTHER" id="PTHR12151">
    <property type="entry name" value="ELECTRON TRANSPORT PROTIN SCO1/SENC FAMILY MEMBER"/>
    <property type="match status" value="1"/>
</dbReference>
<keyword evidence="7" id="KW-1185">Reference proteome</keyword>
<evidence type="ECO:0000256" key="2">
    <source>
        <dbReference type="ARBA" id="ARBA00023008"/>
    </source>
</evidence>
<dbReference type="SUPFAM" id="SSF52833">
    <property type="entry name" value="Thioredoxin-like"/>
    <property type="match status" value="1"/>
</dbReference>